<comment type="caution">
    <text evidence="1">The sequence shown here is derived from an EMBL/GenBank/DDBJ whole genome shotgun (WGS) entry which is preliminary data.</text>
</comment>
<gene>
    <name evidence="1" type="ORF">P691DRAFT_430504</name>
</gene>
<name>A0A9P5X2K1_9AGAR</name>
<dbReference type="Proteomes" id="UP000807342">
    <property type="component" value="Unassembled WGS sequence"/>
</dbReference>
<sequence>MVYCMLCVIVVVVGLSISIPLRATCGLVGPYISRSTLSPSLPPSLLTYISDNPCFPVIHSHPPPPSLFLGVSCL</sequence>
<accession>A0A9P5X2K1</accession>
<dbReference type="AlphaFoldDB" id="A0A9P5X2K1"/>
<proteinExistence type="predicted"/>
<evidence type="ECO:0000313" key="1">
    <source>
        <dbReference type="EMBL" id="KAF9443162.1"/>
    </source>
</evidence>
<keyword evidence="2" id="KW-1185">Reference proteome</keyword>
<organism evidence="1 2">
    <name type="scientific">Macrolepiota fuliginosa MF-IS2</name>
    <dbReference type="NCBI Taxonomy" id="1400762"/>
    <lineage>
        <taxon>Eukaryota</taxon>
        <taxon>Fungi</taxon>
        <taxon>Dikarya</taxon>
        <taxon>Basidiomycota</taxon>
        <taxon>Agaricomycotina</taxon>
        <taxon>Agaricomycetes</taxon>
        <taxon>Agaricomycetidae</taxon>
        <taxon>Agaricales</taxon>
        <taxon>Agaricineae</taxon>
        <taxon>Agaricaceae</taxon>
        <taxon>Macrolepiota</taxon>
    </lineage>
</organism>
<reference evidence="1" key="1">
    <citation type="submission" date="2020-11" db="EMBL/GenBank/DDBJ databases">
        <authorList>
            <consortium name="DOE Joint Genome Institute"/>
            <person name="Ahrendt S."/>
            <person name="Riley R."/>
            <person name="Andreopoulos W."/>
            <person name="Labutti K."/>
            <person name="Pangilinan J."/>
            <person name="Ruiz-Duenas F.J."/>
            <person name="Barrasa J.M."/>
            <person name="Sanchez-Garcia M."/>
            <person name="Camarero S."/>
            <person name="Miyauchi S."/>
            <person name="Serrano A."/>
            <person name="Linde D."/>
            <person name="Babiker R."/>
            <person name="Drula E."/>
            <person name="Ayuso-Fernandez I."/>
            <person name="Pacheco R."/>
            <person name="Padilla G."/>
            <person name="Ferreira P."/>
            <person name="Barriuso J."/>
            <person name="Kellner H."/>
            <person name="Castanera R."/>
            <person name="Alfaro M."/>
            <person name="Ramirez L."/>
            <person name="Pisabarro A.G."/>
            <person name="Kuo A."/>
            <person name="Tritt A."/>
            <person name="Lipzen A."/>
            <person name="He G."/>
            <person name="Yan M."/>
            <person name="Ng V."/>
            <person name="Cullen D."/>
            <person name="Martin F."/>
            <person name="Rosso M.-N."/>
            <person name="Henrissat B."/>
            <person name="Hibbett D."/>
            <person name="Martinez A.T."/>
            <person name="Grigoriev I.V."/>
        </authorList>
    </citation>
    <scope>NUCLEOTIDE SEQUENCE</scope>
    <source>
        <strain evidence="1">MF-IS2</strain>
    </source>
</reference>
<evidence type="ECO:0000313" key="2">
    <source>
        <dbReference type="Proteomes" id="UP000807342"/>
    </source>
</evidence>
<protein>
    <submittedName>
        <fullName evidence="1">Uncharacterized protein</fullName>
    </submittedName>
</protein>
<dbReference type="EMBL" id="MU151512">
    <property type="protein sequence ID" value="KAF9443162.1"/>
    <property type="molecule type" value="Genomic_DNA"/>
</dbReference>